<proteinExistence type="predicted"/>
<reference evidence="10 12" key="1">
    <citation type="submission" date="2018-06" db="EMBL/GenBank/DDBJ databases">
        <authorList>
            <person name="Teymurazov M."/>
            <person name="Kislichkina A."/>
            <person name="Abaymova A."/>
            <person name="Mukhina T."/>
            <person name="Mayskaya N."/>
            <person name="Svetoch E."/>
            <person name="Bogun A."/>
        </authorList>
    </citation>
    <scope>NUCLEOTIDE SEQUENCE [LARGE SCALE GENOMIC DNA]</scope>
    <source>
        <strain evidence="10 12">SCPM-O-B-8406</strain>
    </source>
</reference>
<evidence type="ECO:0000313" key="10">
    <source>
        <dbReference type="EMBL" id="PXZ38267.1"/>
    </source>
</evidence>
<dbReference type="AlphaFoldDB" id="A0A0F5ET57"/>
<dbReference type="CDD" id="cd08041">
    <property type="entry name" value="OBF_kDNA_ligase_like"/>
    <property type="match status" value="1"/>
</dbReference>
<feature type="domain" description="ATP-dependent DNA ligase family profile" evidence="8">
    <location>
        <begin position="111"/>
        <end position="225"/>
    </location>
</feature>
<keyword evidence="2 11" id="KW-0436">Ligase</keyword>
<evidence type="ECO:0000256" key="3">
    <source>
        <dbReference type="ARBA" id="ARBA00022705"/>
    </source>
</evidence>
<evidence type="ECO:0000313" key="13">
    <source>
        <dbReference type="Proteomes" id="UP000254465"/>
    </source>
</evidence>
<evidence type="ECO:0000313" key="14">
    <source>
        <dbReference type="Proteomes" id="UP001347884"/>
    </source>
</evidence>
<dbReference type="EMBL" id="QJPJ01000020">
    <property type="protein sequence ID" value="PXZ38267.1"/>
    <property type="molecule type" value="Genomic_DNA"/>
</dbReference>
<dbReference type="Gene3D" id="3.30.470.30">
    <property type="entry name" value="DNA ligase/mRNA capping enzyme"/>
    <property type="match status" value="1"/>
</dbReference>
<feature type="chain" id="PRO_5044542190" evidence="7">
    <location>
        <begin position="21"/>
        <end position="272"/>
    </location>
</feature>
<dbReference type="GO" id="GO:0006281">
    <property type="term" value="P:DNA repair"/>
    <property type="evidence" value="ECO:0007669"/>
    <property type="project" value="UniProtKB-KW"/>
</dbReference>
<dbReference type="EMBL" id="UGHK01000002">
    <property type="protein sequence ID" value="STO72460.1"/>
    <property type="molecule type" value="Genomic_DNA"/>
</dbReference>
<dbReference type="Gene3D" id="2.40.50.140">
    <property type="entry name" value="Nucleic acid-binding proteins"/>
    <property type="match status" value="1"/>
</dbReference>
<dbReference type="Proteomes" id="UP000254465">
    <property type="component" value="Unassembled WGS sequence"/>
</dbReference>
<dbReference type="PROSITE" id="PS00333">
    <property type="entry name" value="DNA_LIGASE_A2"/>
    <property type="match status" value="1"/>
</dbReference>
<dbReference type="PANTHER" id="PTHR47810">
    <property type="entry name" value="DNA LIGASE"/>
    <property type="match status" value="1"/>
</dbReference>
<evidence type="ECO:0000256" key="6">
    <source>
        <dbReference type="ARBA" id="ARBA00034003"/>
    </source>
</evidence>
<dbReference type="EC" id="6.5.1.1" evidence="11"/>
<comment type="cofactor">
    <cofactor evidence="1">
        <name>a divalent metal cation</name>
        <dbReference type="ChEBI" id="CHEBI:60240"/>
    </cofactor>
</comment>
<dbReference type="SUPFAM" id="SSF50249">
    <property type="entry name" value="Nucleic acid-binding proteins"/>
    <property type="match status" value="1"/>
</dbReference>
<dbReference type="PANTHER" id="PTHR47810:SF1">
    <property type="entry name" value="DNA LIGASE B"/>
    <property type="match status" value="1"/>
</dbReference>
<dbReference type="RefSeq" id="WP_017807041.1">
    <property type="nucleotide sequence ID" value="NZ_CP034110.1"/>
</dbReference>
<dbReference type="EMBL" id="JAMDKF010000006">
    <property type="protein sequence ID" value="MEE6041003.1"/>
    <property type="molecule type" value="Genomic_DNA"/>
</dbReference>
<dbReference type="PROSITE" id="PS50160">
    <property type="entry name" value="DNA_LIGASE_A3"/>
    <property type="match status" value="1"/>
</dbReference>
<organism evidence="11 13">
    <name type="scientific">Avibacterium paragallinarum</name>
    <name type="common">Haemophilus gallinarum</name>
    <dbReference type="NCBI Taxonomy" id="728"/>
    <lineage>
        <taxon>Bacteria</taxon>
        <taxon>Pseudomonadati</taxon>
        <taxon>Pseudomonadota</taxon>
        <taxon>Gammaproteobacteria</taxon>
        <taxon>Pasteurellales</taxon>
        <taxon>Pasteurellaceae</taxon>
        <taxon>Avibacterium</taxon>
    </lineage>
</organism>
<dbReference type="Gene3D" id="3.30.1490.70">
    <property type="match status" value="1"/>
</dbReference>
<dbReference type="InterPro" id="IPR012340">
    <property type="entry name" value="NA-bd_OB-fold"/>
</dbReference>
<reference evidence="9" key="4">
    <citation type="submission" date="2022-05" db="EMBL/GenBank/DDBJ databases">
        <authorList>
            <person name="Chen Y."/>
            <person name="Zhu J."/>
            <person name="Zhu K."/>
        </authorList>
    </citation>
    <scope>NUCLEOTIDE SEQUENCE</scope>
    <source>
        <strain evidence="9">AV25</strain>
    </source>
</reference>
<accession>A0A0F5ET57</accession>
<evidence type="ECO:0000313" key="11">
    <source>
        <dbReference type="EMBL" id="STO72460.1"/>
    </source>
</evidence>
<sequence length="272" mass="31291">MKKFVTYLITLLFIPNLLSATPPDFMLLGTYSNQNVAGWVMSEKLDGVRGYWDGKQLFTRQNKILTPPAYFVKDFPPFAIDGELFTQRNEFERISSIIRSQKDKGWEDIKLYVFDVPNAEGDLFARLAVLEQYLAQHPSKHITIIPQIPIKNHQHIKEFLYQVEAQKGEGIVLRNPNAPYEKKRSNQILKLKSTHDEECEVIAHHQGKGQFTNLLGAITCKNQRGEFRIGSGFTLEDRQNPPPIGSTITYKYRGLTSKGLPRFATYWRIKSE</sequence>
<feature type="signal peptide" evidence="7">
    <location>
        <begin position="1"/>
        <end position="20"/>
    </location>
</feature>
<evidence type="ECO:0000256" key="4">
    <source>
        <dbReference type="ARBA" id="ARBA00022763"/>
    </source>
</evidence>
<dbReference type="Proteomes" id="UP001347884">
    <property type="component" value="Unassembled WGS sequence"/>
</dbReference>
<dbReference type="CDD" id="cd07896">
    <property type="entry name" value="Adenylation_kDNA_ligase_like"/>
    <property type="match status" value="1"/>
</dbReference>
<evidence type="ECO:0000259" key="8">
    <source>
        <dbReference type="PROSITE" id="PS50160"/>
    </source>
</evidence>
<evidence type="ECO:0000256" key="7">
    <source>
        <dbReference type="SAM" id="SignalP"/>
    </source>
</evidence>
<dbReference type="InterPro" id="IPR029319">
    <property type="entry name" value="DNA_ligase_OB"/>
</dbReference>
<name>A0A0F5ET57_AVIPA</name>
<dbReference type="GO" id="GO:0006310">
    <property type="term" value="P:DNA recombination"/>
    <property type="evidence" value="ECO:0007669"/>
    <property type="project" value="InterPro"/>
</dbReference>
<dbReference type="Pfam" id="PF01068">
    <property type="entry name" value="DNA_ligase_A_M"/>
    <property type="match status" value="1"/>
</dbReference>
<keyword evidence="7" id="KW-0732">Signal</keyword>
<dbReference type="NCBIfam" id="NF006592">
    <property type="entry name" value="PRK09125.1"/>
    <property type="match status" value="1"/>
</dbReference>
<keyword evidence="3" id="KW-0235">DNA replication</keyword>
<dbReference type="GO" id="GO:0003910">
    <property type="term" value="F:DNA ligase (ATP) activity"/>
    <property type="evidence" value="ECO:0007669"/>
    <property type="project" value="UniProtKB-EC"/>
</dbReference>
<evidence type="ECO:0000256" key="1">
    <source>
        <dbReference type="ARBA" id="ARBA00001968"/>
    </source>
</evidence>
<protein>
    <submittedName>
        <fullName evidence="11">DNA ligase</fullName>
        <ecNumber evidence="11">6.5.1.1</ecNumber>
    </submittedName>
</protein>
<dbReference type="InterPro" id="IPR050326">
    <property type="entry name" value="NAD_dep_DNA_ligaseB"/>
</dbReference>
<dbReference type="GeneID" id="66255189"/>
<keyword evidence="14" id="KW-1185">Reference proteome</keyword>
<dbReference type="SUPFAM" id="SSF56091">
    <property type="entry name" value="DNA ligase/mRNA capping enzyme, catalytic domain"/>
    <property type="match status" value="1"/>
</dbReference>
<evidence type="ECO:0000256" key="5">
    <source>
        <dbReference type="ARBA" id="ARBA00023204"/>
    </source>
</evidence>
<evidence type="ECO:0000256" key="2">
    <source>
        <dbReference type="ARBA" id="ARBA00022598"/>
    </source>
</evidence>
<dbReference type="InterPro" id="IPR016059">
    <property type="entry name" value="DNA_ligase_ATP-dep_CS"/>
</dbReference>
<gene>
    <name evidence="11" type="primary">ligA_2</name>
    <name evidence="10" type="ORF">DM482_10045</name>
    <name evidence="9" type="ORF">M5S13_03735</name>
    <name evidence="11" type="ORF">NCTC11296_02387</name>
</gene>
<reference evidence="11 13" key="2">
    <citation type="submission" date="2018-06" db="EMBL/GenBank/DDBJ databases">
        <authorList>
            <consortium name="Pathogen Informatics"/>
            <person name="Doyle S."/>
        </authorList>
    </citation>
    <scope>NUCLEOTIDE SEQUENCE [LARGE SCALE GENOMIC DNA]</scope>
    <source>
        <strain evidence="11 13">NCTC11296</strain>
    </source>
</reference>
<dbReference type="InterPro" id="IPR012310">
    <property type="entry name" value="DNA_ligase_ATP-dep_cent"/>
</dbReference>
<evidence type="ECO:0000313" key="9">
    <source>
        <dbReference type="EMBL" id="MEE6041003.1"/>
    </source>
</evidence>
<dbReference type="GO" id="GO:0006260">
    <property type="term" value="P:DNA replication"/>
    <property type="evidence" value="ECO:0007669"/>
    <property type="project" value="UniProtKB-KW"/>
</dbReference>
<reference evidence="9 14" key="3">
    <citation type="journal article" date="2022" name="Front. Microbiol.">
        <title>Commensal bacteria contribute to the growth of multidrug-resistant Avibacterium paragallinarum in chickens.</title>
        <authorList>
            <person name="Zhu J."/>
            <person name="Chen Y."/>
            <person name="Wu Y."/>
            <person name="Wang Y."/>
            <person name="Zhu K."/>
        </authorList>
    </citation>
    <scope>NUCLEOTIDE SEQUENCE [LARGE SCALE GENOMIC DNA]</scope>
    <source>
        <strain evidence="9 14">AV25</strain>
    </source>
</reference>
<evidence type="ECO:0000313" key="12">
    <source>
        <dbReference type="Proteomes" id="UP000247594"/>
    </source>
</evidence>
<keyword evidence="4" id="KW-0227">DNA damage</keyword>
<comment type="catalytic activity">
    <reaction evidence="6">
        <text>ATP + (deoxyribonucleotide)n-3'-hydroxyl + 5'-phospho-(deoxyribonucleotide)m = (deoxyribonucleotide)n+m + AMP + diphosphate.</text>
        <dbReference type="EC" id="6.5.1.1"/>
    </reaction>
</comment>
<dbReference type="Pfam" id="PF14743">
    <property type="entry name" value="DNA_ligase_OB_2"/>
    <property type="match status" value="1"/>
</dbReference>
<keyword evidence="5" id="KW-0234">DNA repair</keyword>
<dbReference type="Proteomes" id="UP000247594">
    <property type="component" value="Unassembled WGS sequence"/>
</dbReference>
<dbReference type="KEGG" id="apag:EIA51_08785"/>
<dbReference type="GO" id="GO:0005524">
    <property type="term" value="F:ATP binding"/>
    <property type="evidence" value="ECO:0007669"/>
    <property type="project" value="InterPro"/>
</dbReference>